<dbReference type="PROSITE" id="PS51257">
    <property type="entry name" value="PROKAR_LIPOPROTEIN"/>
    <property type="match status" value="1"/>
</dbReference>
<evidence type="ECO:0000256" key="2">
    <source>
        <dbReference type="ARBA" id="ARBA00023136"/>
    </source>
</evidence>
<keyword evidence="4" id="KW-0998">Cell outer membrane</keyword>
<dbReference type="HAMAP" id="MF_00922">
    <property type="entry name" value="OM_assembly_BamD"/>
    <property type="match status" value="1"/>
</dbReference>
<evidence type="ECO:0000313" key="7">
    <source>
        <dbReference type="EMBL" id="CAD7239195.1"/>
    </source>
</evidence>
<dbReference type="Gene3D" id="1.25.40.10">
    <property type="entry name" value="Tetratricopeptide repeat domain"/>
    <property type="match status" value="1"/>
</dbReference>
<reference evidence="7" key="1">
    <citation type="submission" date="2020-11" db="EMBL/GenBank/DDBJ databases">
        <authorList>
            <person name="Tran Van P."/>
        </authorList>
    </citation>
    <scope>NUCLEOTIDE SEQUENCE</scope>
</reference>
<evidence type="ECO:0000256" key="1">
    <source>
        <dbReference type="ARBA" id="ARBA00022729"/>
    </source>
</evidence>
<dbReference type="InterPro" id="IPR039565">
    <property type="entry name" value="BamD-like"/>
</dbReference>
<dbReference type="AlphaFoldDB" id="A0A7R8WXY4"/>
<evidence type="ECO:0000256" key="3">
    <source>
        <dbReference type="ARBA" id="ARBA00023139"/>
    </source>
</evidence>
<dbReference type="OrthoDB" id="8300473at2759"/>
<evidence type="ECO:0000256" key="5">
    <source>
        <dbReference type="ARBA" id="ARBA00023288"/>
    </source>
</evidence>
<feature type="non-terminal residue" evidence="7">
    <location>
        <position position="227"/>
    </location>
</feature>
<feature type="domain" description="Outer membrane lipoprotein BamD-like" evidence="6">
    <location>
        <begin position="34"/>
        <end position="226"/>
    </location>
</feature>
<evidence type="ECO:0000259" key="6">
    <source>
        <dbReference type="Pfam" id="PF13525"/>
    </source>
</evidence>
<protein>
    <recommendedName>
        <fullName evidence="6">Outer membrane lipoprotein BamD-like domain-containing protein</fullName>
    </recommendedName>
</protein>
<dbReference type="InterPro" id="IPR011990">
    <property type="entry name" value="TPR-like_helical_dom_sf"/>
</dbReference>
<dbReference type="SUPFAM" id="SSF48452">
    <property type="entry name" value="TPR-like"/>
    <property type="match status" value="1"/>
</dbReference>
<organism evidence="7">
    <name type="scientific">Cyprideis torosa</name>
    <dbReference type="NCBI Taxonomy" id="163714"/>
    <lineage>
        <taxon>Eukaryota</taxon>
        <taxon>Metazoa</taxon>
        <taxon>Ecdysozoa</taxon>
        <taxon>Arthropoda</taxon>
        <taxon>Crustacea</taxon>
        <taxon>Oligostraca</taxon>
        <taxon>Ostracoda</taxon>
        <taxon>Podocopa</taxon>
        <taxon>Podocopida</taxon>
        <taxon>Cytherocopina</taxon>
        <taxon>Cytheroidea</taxon>
        <taxon>Cytherideidae</taxon>
        <taxon>Cyprideis</taxon>
    </lineage>
</organism>
<proteinExistence type="inferred from homology"/>
<dbReference type="PANTHER" id="PTHR37423">
    <property type="entry name" value="SOLUBLE LYTIC MUREIN TRANSGLYCOSYLASE-RELATED"/>
    <property type="match status" value="1"/>
</dbReference>
<dbReference type="GO" id="GO:0051205">
    <property type="term" value="P:protein insertion into membrane"/>
    <property type="evidence" value="ECO:0007669"/>
    <property type="project" value="TreeGrafter"/>
</dbReference>
<dbReference type="InterPro" id="IPR017689">
    <property type="entry name" value="BamD"/>
</dbReference>
<dbReference type="PANTHER" id="PTHR37423:SF1">
    <property type="entry name" value="OUTER MEMBRANE PROTEIN ASSEMBLY FACTOR BAMD"/>
    <property type="match status" value="1"/>
</dbReference>
<keyword evidence="3" id="KW-0564">Palmitate</keyword>
<dbReference type="EMBL" id="OB718200">
    <property type="protein sequence ID" value="CAD7239195.1"/>
    <property type="molecule type" value="Genomic_DNA"/>
</dbReference>
<keyword evidence="2" id="KW-0472">Membrane</keyword>
<evidence type="ECO:0000256" key="4">
    <source>
        <dbReference type="ARBA" id="ARBA00023237"/>
    </source>
</evidence>
<keyword evidence="5" id="KW-0449">Lipoprotein</keyword>
<gene>
    <name evidence="7" type="ORF">CTOB1V02_LOCUS17010</name>
</gene>
<dbReference type="Pfam" id="PF13525">
    <property type="entry name" value="YfiO"/>
    <property type="match status" value="1"/>
</dbReference>
<dbReference type="NCBIfam" id="TIGR03302">
    <property type="entry name" value="OM_YfiO"/>
    <property type="match status" value="1"/>
</dbReference>
<keyword evidence="1" id="KW-0732">Signal</keyword>
<name>A0A7R8WXY4_9CRUS</name>
<sequence>MTARLLTLILLGLVSIGCANKPTDATDEELTRLDATKLLEQGKEQQEKGNYDLAIENYDKLQSRYPFSPQAQNAQLETAYSYYKMGEPDAAVAATEDFLKTNPRHPRADYAYYLKGLVNQDRYKSMLDKIMNRDIADLDPTAMETAFNDFKIMIRRYPDSEYVDDARQRMIYLRNALARHELNVAGYYVKRGAWIAVANRCQFLLEKYDRSDSMPEALALLARAYQE</sequence>
<accession>A0A7R8WXY4</accession>
<dbReference type="CDD" id="cd15830">
    <property type="entry name" value="BamD"/>
    <property type="match status" value="1"/>
</dbReference>